<dbReference type="Proteomes" id="UP000005496">
    <property type="component" value="Unassembled WGS sequence"/>
</dbReference>
<evidence type="ECO:0000313" key="1">
    <source>
        <dbReference type="EMBL" id="EFI34775.1"/>
    </source>
</evidence>
<evidence type="ECO:0000313" key="2">
    <source>
        <dbReference type="Proteomes" id="UP000005496"/>
    </source>
</evidence>
<organism evidence="1 2">
    <name type="scientific">Desulfonatronospira thiodismutans ASO3-1</name>
    <dbReference type="NCBI Taxonomy" id="555779"/>
    <lineage>
        <taxon>Bacteria</taxon>
        <taxon>Pseudomonadati</taxon>
        <taxon>Thermodesulfobacteriota</taxon>
        <taxon>Desulfovibrionia</taxon>
        <taxon>Desulfovibrionales</taxon>
        <taxon>Desulfonatronovibrionaceae</taxon>
        <taxon>Desulfonatronospira</taxon>
    </lineage>
</organism>
<dbReference type="AlphaFoldDB" id="D6SPU9"/>
<comment type="caution">
    <text evidence="1">The sequence shown here is derived from an EMBL/GenBank/DDBJ whole genome shotgun (WGS) entry which is preliminary data.</text>
</comment>
<protein>
    <submittedName>
        <fullName evidence="1">Uncharacterized protein</fullName>
    </submittedName>
</protein>
<accession>D6SPU9</accession>
<gene>
    <name evidence="1" type="ORF">Dthio_PD2151</name>
</gene>
<dbReference type="EMBL" id="ACJN02000002">
    <property type="protein sequence ID" value="EFI34775.1"/>
    <property type="molecule type" value="Genomic_DNA"/>
</dbReference>
<keyword evidence="2" id="KW-1185">Reference proteome</keyword>
<proteinExistence type="predicted"/>
<name>D6SPU9_9BACT</name>
<sequence length="50" mass="5603">MHGHRAFINPAMPHCIHAFLPKSEIVHTLNIKLQKLGHSSMLESLSWTAA</sequence>
<reference evidence="1" key="1">
    <citation type="submission" date="2010-05" db="EMBL/GenBank/DDBJ databases">
        <title>The draft genome of Desulfonatronospira thiodismutans ASO3-1.</title>
        <authorList>
            <consortium name="US DOE Joint Genome Institute (JGI-PGF)"/>
            <person name="Lucas S."/>
            <person name="Copeland A."/>
            <person name="Lapidus A."/>
            <person name="Cheng J.-F."/>
            <person name="Bruce D."/>
            <person name="Goodwin L."/>
            <person name="Pitluck S."/>
            <person name="Chertkov O."/>
            <person name="Brettin T."/>
            <person name="Detter J.C."/>
            <person name="Han C."/>
            <person name="Land M.L."/>
            <person name="Hauser L."/>
            <person name="Kyrpides N."/>
            <person name="Mikhailova N."/>
            <person name="Muyzer G."/>
            <person name="Woyke T."/>
        </authorList>
    </citation>
    <scope>NUCLEOTIDE SEQUENCE [LARGE SCALE GENOMIC DNA]</scope>
    <source>
        <strain evidence="1">ASO3-1</strain>
    </source>
</reference>